<feature type="active site" description="Proton donor/acceptor" evidence="12">
    <location>
        <position position="399"/>
    </location>
</feature>
<evidence type="ECO:0000256" key="6">
    <source>
        <dbReference type="ARBA" id="ARBA00022729"/>
    </source>
</evidence>
<evidence type="ECO:0000259" key="14">
    <source>
        <dbReference type="PROSITE" id="PS52035"/>
    </source>
</evidence>
<dbReference type="FunFam" id="3.40.630.10:FF:000084">
    <property type="entry name" value="Carboxypeptidase B2"/>
    <property type="match status" value="1"/>
</dbReference>
<organism evidence="15">
    <name type="scientific">Timema californicum</name>
    <name type="common">California timema</name>
    <name type="synonym">Walking stick</name>
    <dbReference type="NCBI Taxonomy" id="61474"/>
    <lineage>
        <taxon>Eukaryota</taxon>
        <taxon>Metazoa</taxon>
        <taxon>Ecdysozoa</taxon>
        <taxon>Arthropoda</taxon>
        <taxon>Hexapoda</taxon>
        <taxon>Insecta</taxon>
        <taxon>Pterygota</taxon>
        <taxon>Neoptera</taxon>
        <taxon>Polyneoptera</taxon>
        <taxon>Phasmatodea</taxon>
        <taxon>Timematodea</taxon>
        <taxon>Timematoidea</taxon>
        <taxon>Timematidae</taxon>
        <taxon>Timema</taxon>
    </lineage>
</organism>
<dbReference type="InterPro" id="IPR057247">
    <property type="entry name" value="CARBOXYPEPT_ZN_2"/>
</dbReference>
<evidence type="ECO:0000256" key="10">
    <source>
        <dbReference type="ARBA" id="ARBA00023157"/>
    </source>
</evidence>
<name>A0A7R9J211_TIMCA</name>
<dbReference type="Gene3D" id="3.40.630.10">
    <property type="entry name" value="Zn peptidases"/>
    <property type="match status" value="1"/>
</dbReference>
<evidence type="ECO:0000256" key="13">
    <source>
        <dbReference type="SAM" id="SignalP"/>
    </source>
</evidence>
<keyword evidence="5" id="KW-0479">Metal-binding</keyword>
<dbReference type="GO" id="GO:0008270">
    <property type="term" value="F:zinc ion binding"/>
    <property type="evidence" value="ECO:0007669"/>
    <property type="project" value="InterPro"/>
</dbReference>
<gene>
    <name evidence="15" type="ORF">TCMB3V08_LOCUS3948</name>
</gene>
<proteinExistence type="inferred from homology"/>
<dbReference type="InterPro" id="IPR057246">
    <property type="entry name" value="CARBOXYPEPT_ZN_1"/>
</dbReference>
<dbReference type="GO" id="GO:0004181">
    <property type="term" value="F:metallocarboxypeptidase activity"/>
    <property type="evidence" value="ECO:0007669"/>
    <property type="project" value="InterPro"/>
</dbReference>
<evidence type="ECO:0000256" key="9">
    <source>
        <dbReference type="ARBA" id="ARBA00023049"/>
    </source>
</evidence>
<accession>A0A7R9J211</accession>
<feature type="domain" description="Peptidase M14" evidence="14">
    <location>
        <begin position="123"/>
        <end position="433"/>
    </location>
</feature>
<keyword evidence="8" id="KW-0862">Zinc</keyword>
<evidence type="ECO:0000256" key="12">
    <source>
        <dbReference type="PROSITE-ProRule" id="PRU01379"/>
    </source>
</evidence>
<feature type="signal peptide" evidence="13">
    <location>
        <begin position="1"/>
        <end position="30"/>
    </location>
</feature>
<dbReference type="GO" id="GO:0006508">
    <property type="term" value="P:proteolysis"/>
    <property type="evidence" value="ECO:0007669"/>
    <property type="project" value="UniProtKB-KW"/>
</dbReference>
<keyword evidence="3" id="KW-0121">Carboxypeptidase</keyword>
<evidence type="ECO:0000256" key="5">
    <source>
        <dbReference type="ARBA" id="ARBA00022723"/>
    </source>
</evidence>
<dbReference type="Gene3D" id="3.30.70.340">
    <property type="entry name" value="Metallocarboxypeptidase-like"/>
    <property type="match status" value="1"/>
</dbReference>
<evidence type="ECO:0000256" key="7">
    <source>
        <dbReference type="ARBA" id="ARBA00022801"/>
    </source>
</evidence>
<dbReference type="CDD" id="cd03860">
    <property type="entry name" value="M14_CP_A-B_like"/>
    <property type="match status" value="1"/>
</dbReference>
<dbReference type="Pfam" id="PF00246">
    <property type="entry name" value="Peptidase_M14"/>
    <property type="match status" value="1"/>
</dbReference>
<keyword evidence="4" id="KW-0645">Protease</keyword>
<evidence type="ECO:0000256" key="11">
    <source>
        <dbReference type="ARBA" id="ARBA00069039"/>
    </source>
</evidence>
<comment type="cofactor">
    <cofactor evidence="1">
        <name>Zn(2+)</name>
        <dbReference type="ChEBI" id="CHEBI:29105"/>
    </cofactor>
</comment>
<reference evidence="15" key="1">
    <citation type="submission" date="2020-11" db="EMBL/GenBank/DDBJ databases">
        <authorList>
            <person name="Tran Van P."/>
        </authorList>
    </citation>
    <scope>NUCLEOTIDE SEQUENCE</scope>
</reference>
<evidence type="ECO:0000256" key="3">
    <source>
        <dbReference type="ARBA" id="ARBA00022645"/>
    </source>
</evidence>
<evidence type="ECO:0000313" key="15">
    <source>
        <dbReference type="EMBL" id="CAD7571271.1"/>
    </source>
</evidence>
<dbReference type="SUPFAM" id="SSF54897">
    <property type="entry name" value="Protease propeptides/inhibitors"/>
    <property type="match status" value="1"/>
</dbReference>
<dbReference type="InterPro" id="IPR000834">
    <property type="entry name" value="Peptidase_M14"/>
</dbReference>
<dbReference type="GO" id="GO:0005615">
    <property type="term" value="C:extracellular space"/>
    <property type="evidence" value="ECO:0007669"/>
    <property type="project" value="TreeGrafter"/>
</dbReference>
<dbReference type="SUPFAM" id="SSF53187">
    <property type="entry name" value="Zn-dependent exopeptidases"/>
    <property type="match status" value="1"/>
</dbReference>
<dbReference type="Pfam" id="PF02244">
    <property type="entry name" value="Propep_M14"/>
    <property type="match status" value="1"/>
</dbReference>
<keyword evidence="7" id="KW-0378">Hydrolase</keyword>
<dbReference type="PANTHER" id="PTHR11705">
    <property type="entry name" value="PROTEASE FAMILY M14 CARBOXYPEPTIDASE A,B"/>
    <property type="match status" value="1"/>
</dbReference>
<feature type="chain" id="PRO_5031086518" description="Zinc carboxypeptidase A 1" evidence="13">
    <location>
        <begin position="31"/>
        <end position="437"/>
    </location>
</feature>
<evidence type="ECO:0000256" key="8">
    <source>
        <dbReference type="ARBA" id="ARBA00022833"/>
    </source>
</evidence>
<evidence type="ECO:0000256" key="2">
    <source>
        <dbReference type="ARBA" id="ARBA00005988"/>
    </source>
</evidence>
<dbReference type="FunFam" id="3.30.70.340:FF:000002">
    <property type="entry name" value="Carboxypeptidase A"/>
    <property type="match status" value="1"/>
</dbReference>
<protein>
    <recommendedName>
        <fullName evidence="11">Zinc carboxypeptidase A 1</fullName>
    </recommendedName>
</protein>
<dbReference type="PROSITE" id="PS00132">
    <property type="entry name" value="CARBOXYPEPT_ZN_1"/>
    <property type="match status" value="1"/>
</dbReference>
<dbReference type="PROSITE" id="PS52035">
    <property type="entry name" value="PEPTIDASE_M14"/>
    <property type="match status" value="1"/>
</dbReference>
<evidence type="ECO:0000256" key="1">
    <source>
        <dbReference type="ARBA" id="ARBA00001947"/>
    </source>
</evidence>
<dbReference type="EMBL" id="OE180423">
    <property type="protein sequence ID" value="CAD7571271.1"/>
    <property type="molecule type" value="Genomic_DNA"/>
</dbReference>
<dbReference type="AlphaFoldDB" id="A0A7R9J211"/>
<comment type="similarity">
    <text evidence="2 12">Belongs to the peptidase M14 family.</text>
</comment>
<keyword evidence="9" id="KW-0482">Metalloprotease</keyword>
<dbReference type="InterPro" id="IPR036990">
    <property type="entry name" value="M14A-like_propep"/>
</dbReference>
<dbReference type="PRINTS" id="PR00765">
    <property type="entry name" value="CRBOXYPTASEA"/>
</dbReference>
<keyword evidence="10" id="KW-1015">Disulfide bond</keyword>
<keyword evidence="6 13" id="KW-0732">Signal</keyword>
<dbReference type="SMART" id="SM00631">
    <property type="entry name" value="Zn_pept"/>
    <property type="match status" value="1"/>
</dbReference>
<dbReference type="PROSITE" id="PS00133">
    <property type="entry name" value="CARBOXYPEPT_ZN_2"/>
    <property type="match status" value="1"/>
</dbReference>
<sequence>MELAQRQSLAYKMWACNLFLLALALGVALAGKARFDNYVVYRVVPTTQDQVDALRDIEDQPDGLNFWAGPTQPNGTVDVMVPPHKIADFEDMMNIINANYVVFIEDVQKLVDSERPSVEARSASFGWNDYYRIDQEVARTYPAASLIHAGRTFEGRQILGLKISYRNNNPGVFLEGGIHAREWIAPATLTFIINQLLTSTNTAIRNVAENFDWYIVPSANPDGYEYSHTNKTTHNSRSWIVMRVGHALFQDRMWRKTRSPSNILCRGADPNRNWGFQWNTGGSSSLACSDTFHGSSAFSEIETRTLSEYITTIASKLKVYVSIHSYMQMLLLPYGFTRTRVSNYNSLLDIGQKSIASLASRYGTQYSVGNVVDLLYVASGSSVDWVMGVHGISNAFIYELRDTGRNGFVLPASEIIPTGQETLDALITLVIESRKTF</sequence>
<dbReference type="InterPro" id="IPR003146">
    <property type="entry name" value="M14A_act_pep"/>
</dbReference>
<dbReference type="PANTHER" id="PTHR11705:SF153">
    <property type="entry name" value="ZINC CARBOXYPEPTIDASE A 1-LIKE PROTEIN"/>
    <property type="match status" value="1"/>
</dbReference>
<evidence type="ECO:0000256" key="4">
    <source>
        <dbReference type="ARBA" id="ARBA00022670"/>
    </source>
</evidence>